<dbReference type="OrthoDB" id="9890728at2"/>
<dbReference type="Proteomes" id="UP000078356">
    <property type="component" value="Unassembled WGS sequence"/>
</dbReference>
<comment type="caution">
    <text evidence="2">The sequence shown here is derived from an EMBL/GenBank/DDBJ whole genome shotgun (WGS) entry which is preliminary data.</text>
</comment>
<proteinExistence type="predicted"/>
<reference evidence="2 4" key="1">
    <citation type="submission" date="2016-04" db="EMBL/GenBank/DDBJ databases">
        <title>Draft Genome Sequences of Staphylococcus capitis Strain H36, S. capitis Strain H65, S. cohnii Strain H62, S. hominis Strain H69, Mycobacterium iranicum Strain H39, Plantibacter sp. Strain H53, Pseudomonas oryzihabitans Strain H72, and Microbacterium sp. Strain H83, isolated from residential settings.</title>
        <authorList>
            <person name="Lymperopoulou D."/>
            <person name="Adams R.I."/>
            <person name="Lindow S."/>
            <person name="Coil D.A."/>
            <person name="Jospin G."/>
            <person name="Eisen J.A."/>
        </authorList>
    </citation>
    <scope>NUCLEOTIDE SEQUENCE [LARGE SCALE GENOMIC DNA]</scope>
    <source>
        <strain evidence="2 4">H72</strain>
    </source>
</reference>
<gene>
    <name evidence="2" type="ORF">A4V15_19395</name>
    <name evidence="3" type="ORF">SAMN05216279_12264</name>
</gene>
<feature type="transmembrane region" description="Helical" evidence="1">
    <location>
        <begin position="44"/>
        <end position="61"/>
    </location>
</feature>
<sequence length="113" mass="12396">MEIVPAFGADVMYALMWLCVIASVCSAGSWLWKLLINLDIRQDYAPALWAIGLALGALLLWRGQGALGSEAPRYERGEASFITFWMLLSAFCLFGPFALLFHRSPDSPKGPSA</sequence>
<evidence type="ECO:0000313" key="5">
    <source>
        <dbReference type="Proteomes" id="UP000183046"/>
    </source>
</evidence>
<dbReference type="RefSeq" id="WP_007162815.1">
    <property type="nucleotide sequence ID" value="NZ_CP183398.1"/>
</dbReference>
<accession>A0A1G5PFK2</accession>
<reference evidence="5" key="3">
    <citation type="submission" date="2016-10" db="EMBL/GenBank/DDBJ databases">
        <authorList>
            <person name="de Groot N.N."/>
        </authorList>
    </citation>
    <scope>NUCLEOTIDE SEQUENCE [LARGE SCALE GENOMIC DNA]</scope>
    <source>
        <strain evidence="5">DSM 15758</strain>
    </source>
</reference>
<dbReference type="EMBL" id="FMWB01000022">
    <property type="protein sequence ID" value="SCZ48313.1"/>
    <property type="molecule type" value="Genomic_DNA"/>
</dbReference>
<evidence type="ECO:0000313" key="2">
    <source>
        <dbReference type="EMBL" id="OAN28916.1"/>
    </source>
</evidence>
<name>A0A178LEP0_9PSED</name>
<dbReference type="Proteomes" id="UP000183046">
    <property type="component" value="Unassembled WGS sequence"/>
</dbReference>
<keyword evidence="1" id="KW-1133">Transmembrane helix</keyword>
<protein>
    <submittedName>
        <fullName evidence="2">Uncharacterized protein</fullName>
    </submittedName>
</protein>
<keyword evidence="1" id="KW-0472">Membrane</keyword>
<keyword evidence="1" id="KW-0812">Transmembrane</keyword>
<evidence type="ECO:0000313" key="4">
    <source>
        <dbReference type="Proteomes" id="UP000078356"/>
    </source>
</evidence>
<dbReference type="EMBL" id="LWCR01000018">
    <property type="protein sequence ID" value="OAN28916.1"/>
    <property type="molecule type" value="Genomic_DNA"/>
</dbReference>
<accession>A0A178LEP0</accession>
<evidence type="ECO:0000256" key="1">
    <source>
        <dbReference type="SAM" id="Phobius"/>
    </source>
</evidence>
<reference evidence="3" key="2">
    <citation type="submission" date="2016-10" db="EMBL/GenBank/DDBJ databases">
        <authorList>
            <person name="Varghese N."/>
            <person name="Submissions S."/>
        </authorList>
    </citation>
    <scope>NUCLEOTIDE SEQUENCE</scope>
    <source>
        <strain evidence="3">DSM 15758</strain>
    </source>
</reference>
<organism evidence="2 4">
    <name type="scientific">Pseudomonas oryzihabitans</name>
    <dbReference type="NCBI Taxonomy" id="47885"/>
    <lineage>
        <taxon>Bacteria</taxon>
        <taxon>Pseudomonadati</taxon>
        <taxon>Pseudomonadota</taxon>
        <taxon>Gammaproteobacteria</taxon>
        <taxon>Pseudomonadales</taxon>
        <taxon>Pseudomonadaceae</taxon>
        <taxon>Pseudomonas</taxon>
    </lineage>
</organism>
<evidence type="ECO:0000313" key="3">
    <source>
        <dbReference type="EMBL" id="SCZ48313.1"/>
    </source>
</evidence>
<feature type="transmembrane region" description="Helical" evidence="1">
    <location>
        <begin position="81"/>
        <end position="101"/>
    </location>
</feature>
<feature type="transmembrane region" description="Helical" evidence="1">
    <location>
        <begin position="12"/>
        <end position="32"/>
    </location>
</feature>
<dbReference type="AlphaFoldDB" id="A0A178LEP0"/>